<dbReference type="Proteomes" id="UP001185092">
    <property type="component" value="Unassembled WGS sequence"/>
</dbReference>
<comment type="caution">
    <text evidence="3">The sequence shown here is derived from an EMBL/GenBank/DDBJ whole genome shotgun (WGS) entry which is preliminary data.</text>
</comment>
<organism evidence="3 4">
    <name type="scientific">Aureibacter tunicatorum</name>
    <dbReference type="NCBI Taxonomy" id="866807"/>
    <lineage>
        <taxon>Bacteria</taxon>
        <taxon>Pseudomonadati</taxon>
        <taxon>Bacteroidota</taxon>
        <taxon>Cytophagia</taxon>
        <taxon>Cytophagales</taxon>
        <taxon>Persicobacteraceae</taxon>
        <taxon>Aureibacter</taxon>
    </lineage>
</organism>
<dbReference type="Pfam" id="PF04187">
    <property type="entry name" value="Cofac_haem_bdg"/>
    <property type="match status" value="1"/>
</dbReference>
<protein>
    <submittedName>
        <fullName evidence="3">Iron-regulated protein</fullName>
    </submittedName>
</protein>
<dbReference type="InterPro" id="IPR007314">
    <property type="entry name" value="Cofac_haem-bd_dom"/>
</dbReference>
<keyword evidence="4" id="KW-1185">Reference proteome</keyword>
<dbReference type="CDD" id="cd14727">
    <property type="entry name" value="ChanN-like"/>
    <property type="match status" value="1"/>
</dbReference>
<dbReference type="EMBL" id="JAVDQD010000001">
    <property type="protein sequence ID" value="MDR6238016.1"/>
    <property type="molecule type" value="Genomic_DNA"/>
</dbReference>
<evidence type="ECO:0000259" key="2">
    <source>
        <dbReference type="Pfam" id="PF04187"/>
    </source>
</evidence>
<feature type="signal peptide" evidence="1">
    <location>
        <begin position="1"/>
        <end position="22"/>
    </location>
</feature>
<keyword evidence="1" id="KW-0732">Signal</keyword>
<accession>A0AAE4BQW4</accession>
<reference evidence="3" key="1">
    <citation type="submission" date="2023-07" db="EMBL/GenBank/DDBJ databases">
        <title>Genomic Encyclopedia of Type Strains, Phase IV (KMG-IV): sequencing the most valuable type-strain genomes for metagenomic binning, comparative biology and taxonomic classification.</title>
        <authorList>
            <person name="Goeker M."/>
        </authorList>
    </citation>
    <scope>NUCLEOTIDE SEQUENCE</scope>
    <source>
        <strain evidence="3">DSM 26174</strain>
    </source>
</reference>
<proteinExistence type="predicted"/>
<name>A0AAE4BQW4_9BACT</name>
<dbReference type="Gene3D" id="3.40.50.11550">
    <property type="match status" value="1"/>
</dbReference>
<gene>
    <name evidence="3" type="ORF">HNQ88_000992</name>
</gene>
<feature type="domain" description="Haem-binding uptake Tiki superfamily ChaN" evidence="2">
    <location>
        <begin position="45"/>
        <end position="246"/>
    </location>
</feature>
<dbReference type="AlphaFoldDB" id="A0AAE4BQW4"/>
<evidence type="ECO:0000313" key="3">
    <source>
        <dbReference type="EMBL" id="MDR6238016.1"/>
    </source>
</evidence>
<evidence type="ECO:0000256" key="1">
    <source>
        <dbReference type="SAM" id="SignalP"/>
    </source>
</evidence>
<feature type="chain" id="PRO_5041955933" evidence="1">
    <location>
        <begin position="23"/>
        <end position="294"/>
    </location>
</feature>
<evidence type="ECO:0000313" key="4">
    <source>
        <dbReference type="Proteomes" id="UP001185092"/>
    </source>
</evidence>
<sequence length="294" mass="34113">MTYKNAVLFWIICLTFGFTAIANGQNPEAYKLFDSKGKKAKYIKMMKELADADVVMFGELHDNTINHWLEFKVLESLHKAKGDKVIVGAEMFESDDQLLIDEYFSELISKKSFQKEARLWDEYKTDYRPLLEYAKTNNLQFVATNIPRRYASLVYKKGINYLDSLSDEAKSYIAPLPIEIDLELPCYKNMMGMMKGHGGENLPKSQAVKDATMAYFILKNLKEEDIFIHYNGDYHSKNHEGIVWYLQQANPDLKVVTISTVLQDDIEKLNEEFHNQADYILCIPNDMTRSYTRD</sequence>
<dbReference type="SUPFAM" id="SSF159501">
    <property type="entry name" value="EreA/ChaN-like"/>
    <property type="match status" value="1"/>
</dbReference>
<dbReference type="RefSeq" id="WP_309937487.1">
    <property type="nucleotide sequence ID" value="NZ_AP025305.1"/>
</dbReference>